<organism evidence="2 3">
    <name type="scientific">Moniliophthora roreri</name>
    <name type="common">Frosty pod rot fungus</name>
    <name type="synonym">Monilia roreri</name>
    <dbReference type="NCBI Taxonomy" id="221103"/>
    <lineage>
        <taxon>Eukaryota</taxon>
        <taxon>Fungi</taxon>
        <taxon>Dikarya</taxon>
        <taxon>Basidiomycota</taxon>
        <taxon>Agaricomycotina</taxon>
        <taxon>Agaricomycetes</taxon>
        <taxon>Agaricomycetidae</taxon>
        <taxon>Agaricales</taxon>
        <taxon>Marasmiineae</taxon>
        <taxon>Marasmiaceae</taxon>
        <taxon>Moniliophthora</taxon>
    </lineage>
</organism>
<evidence type="ECO:0000313" key="3">
    <source>
        <dbReference type="Proteomes" id="UP000054988"/>
    </source>
</evidence>
<dbReference type="InterPro" id="IPR025870">
    <property type="entry name" value="Glyoxalase-like_dom"/>
</dbReference>
<evidence type="ECO:0000313" key="2">
    <source>
        <dbReference type="EMBL" id="KTB35029.1"/>
    </source>
</evidence>
<dbReference type="SUPFAM" id="SSF54593">
    <property type="entry name" value="Glyoxalase/Bleomycin resistance protein/Dihydroxybiphenyl dioxygenase"/>
    <property type="match status" value="1"/>
</dbReference>
<dbReference type="AlphaFoldDB" id="A0A0W0FFG4"/>
<dbReference type="Gene3D" id="3.10.180.10">
    <property type="entry name" value="2,3-Dihydroxybiphenyl 1,2-Dioxygenase, domain 1"/>
    <property type="match status" value="1"/>
</dbReference>
<comment type="caution">
    <text evidence="2">The sequence shown here is derived from an EMBL/GenBank/DDBJ whole genome shotgun (WGS) entry which is preliminary data.</text>
</comment>
<dbReference type="Proteomes" id="UP000054988">
    <property type="component" value="Unassembled WGS sequence"/>
</dbReference>
<protein>
    <recommendedName>
        <fullName evidence="1">Glyoxalase-like domain-containing protein</fullName>
    </recommendedName>
</protein>
<dbReference type="PANTHER" id="PTHR40265">
    <property type="entry name" value="BLL2707 PROTEIN"/>
    <property type="match status" value="1"/>
</dbReference>
<sequence length="283" mass="30833">MASESTSTNILDHIVHLTPPGSVEETARQFRDLGFNVLPGGKHADGLTENALVVLQDGVYLELISFVHPPSSYPPGSPERQKRDNHRWANKSPGWIDYAFLGNGSETCRISDIINNRARAGDHGDFYAAEQSGGRTRPDGIVLKWLITAPPTERTGVLPFFCGDVTDRSLRVPAEPPSNTIHPSSAKGIAHVHLVSGLAEIKKLTRQITFVVGEGPAASPGSRLEWNLTTLHGKDDKPCRLILEEDASLSLDTVISEIGIHVEKMPNKSVAVTPYGKIRWIKA</sequence>
<proteinExistence type="predicted"/>
<reference evidence="2 3" key="1">
    <citation type="submission" date="2015-12" db="EMBL/GenBank/DDBJ databases">
        <title>Draft genome sequence of Moniliophthora roreri, the causal agent of frosty pod rot of cacao.</title>
        <authorList>
            <person name="Aime M.C."/>
            <person name="Diaz-Valderrama J.R."/>
            <person name="Kijpornyongpan T."/>
            <person name="Phillips-Mora W."/>
        </authorList>
    </citation>
    <scope>NUCLEOTIDE SEQUENCE [LARGE SCALE GENOMIC DNA]</scope>
    <source>
        <strain evidence="2 3">MCA 2952</strain>
    </source>
</reference>
<accession>A0A0W0FFG4</accession>
<feature type="domain" description="Glyoxalase-like" evidence="1">
    <location>
        <begin position="11"/>
        <end position="196"/>
    </location>
</feature>
<dbReference type="InterPro" id="IPR029068">
    <property type="entry name" value="Glyas_Bleomycin-R_OHBP_Dase"/>
</dbReference>
<gene>
    <name evidence="2" type="ORF">WG66_12363</name>
</gene>
<dbReference type="eggNOG" id="ENOG502S4CM">
    <property type="taxonomic scope" value="Eukaryota"/>
</dbReference>
<evidence type="ECO:0000259" key="1">
    <source>
        <dbReference type="Pfam" id="PF13468"/>
    </source>
</evidence>
<name>A0A0W0FFG4_MONRR</name>
<dbReference type="EMBL" id="LATX01002019">
    <property type="protein sequence ID" value="KTB35029.1"/>
    <property type="molecule type" value="Genomic_DNA"/>
</dbReference>
<dbReference type="Pfam" id="PF13468">
    <property type="entry name" value="Glyoxalase_3"/>
    <property type="match status" value="1"/>
</dbReference>
<dbReference type="PANTHER" id="PTHR40265:SF1">
    <property type="entry name" value="GLYOXALASE-LIKE DOMAIN-CONTAINING PROTEIN"/>
    <property type="match status" value="1"/>
</dbReference>